<organism evidence="1 2">
    <name type="scientific">Aliarcobacter cryaerophilus</name>
    <dbReference type="NCBI Taxonomy" id="28198"/>
    <lineage>
        <taxon>Bacteria</taxon>
        <taxon>Pseudomonadati</taxon>
        <taxon>Campylobacterota</taxon>
        <taxon>Epsilonproteobacteria</taxon>
        <taxon>Campylobacterales</taxon>
        <taxon>Arcobacteraceae</taxon>
        <taxon>Aliarcobacter</taxon>
    </lineage>
</organism>
<reference evidence="1 2" key="1">
    <citation type="submission" date="2017-09" db="EMBL/GenBank/DDBJ databases">
        <title>Reassesment of A. cryaerophilus.</title>
        <authorList>
            <person name="Perez-Cataluna A."/>
            <person name="Collado L."/>
            <person name="Salgado O."/>
            <person name="Lefinanco V."/>
            <person name="Figueras M.J."/>
        </authorList>
    </citation>
    <scope>NUCLEOTIDE SEQUENCE [LARGE SCALE GENOMIC DNA]</scope>
    <source>
        <strain evidence="1 2">LMG 9871</strain>
    </source>
</reference>
<dbReference type="AlphaFoldDB" id="A0A2S9SUM0"/>
<dbReference type="Proteomes" id="UP000238649">
    <property type="component" value="Unassembled WGS sequence"/>
</dbReference>
<proteinExistence type="predicted"/>
<dbReference type="OrthoDB" id="5343449at2"/>
<dbReference type="SUPFAM" id="SSF53474">
    <property type="entry name" value="alpha/beta-Hydrolases"/>
    <property type="match status" value="1"/>
</dbReference>
<gene>
    <name evidence="1" type="ORF">CJ671_03305</name>
</gene>
<dbReference type="NCBIfam" id="NF033854">
    <property type="entry name" value="esterase_BioV"/>
    <property type="match status" value="1"/>
</dbReference>
<evidence type="ECO:0000313" key="1">
    <source>
        <dbReference type="EMBL" id="PRM90294.1"/>
    </source>
</evidence>
<sequence length="172" mass="20696">MMICNNFYSGFCFKNECELFKDYLEIADFIISGFSYGAIKAFKQSLESETRVDKLQLFSPSFFQNKDEKFKKMQKLFFKKDEKSYINNFLENVKYPQNKDIKEYLDIGKYEELEELLEFVWKKEDFENLISKRIKIEVFLGGKDKIIDSFVAKEFFKEFATVYYFKDKGHLL</sequence>
<accession>A0A2S9SUM0</accession>
<evidence type="ECO:0008006" key="3">
    <source>
        <dbReference type="Google" id="ProtNLM"/>
    </source>
</evidence>
<name>A0A2S9SUM0_9BACT</name>
<dbReference type="Gene3D" id="3.40.50.1820">
    <property type="entry name" value="alpha/beta hydrolase"/>
    <property type="match status" value="1"/>
</dbReference>
<protein>
    <recommendedName>
        <fullName evidence="3">Pimelyl-ACP methyl ester esterase BioV</fullName>
    </recommendedName>
</protein>
<comment type="caution">
    <text evidence="1">The sequence shown here is derived from an EMBL/GenBank/DDBJ whole genome shotgun (WGS) entry which is preliminary data.</text>
</comment>
<dbReference type="EMBL" id="NXGH01000006">
    <property type="protein sequence ID" value="PRM90294.1"/>
    <property type="molecule type" value="Genomic_DNA"/>
</dbReference>
<evidence type="ECO:0000313" key="2">
    <source>
        <dbReference type="Proteomes" id="UP000238649"/>
    </source>
</evidence>
<dbReference type="InterPro" id="IPR029058">
    <property type="entry name" value="AB_hydrolase_fold"/>
</dbReference>